<evidence type="ECO:0000313" key="1">
    <source>
        <dbReference type="EMBL" id="KAI8555052.1"/>
    </source>
</evidence>
<reference evidence="1" key="1">
    <citation type="submission" date="2022-02" db="EMBL/GenBank/DDBJ databases">
        <title>Plant Genome Project.</title>
        <authorList>
            <person name="Zhang R.-G."/>
        </authorList>
    </citation>
    <scope>NUCLEOTIDE SEQUENCE</scope>
    <source>
        <strain evidence="1">AT1</strain>
    </source>
</reference>
<keyword evidence="2" id="KW-1185">Reference proteome</keyword>
<comment type="caution">
    <text evidence="1">The sequence shown here is derived from an EMBL/GenBank/DDBJ whole genome shotgun (WGS) entry which is preliminary data.</text>
</comment>
<dbReference type="EMBL" id="CM046392">
    <property type="protein sequence ID" value="KAI8555052.1"/>
    <property type="molecule type" value="Genomic_DNA"/>
</dbReference>
<dbReference type="Proteomes" id="UP001062846">
    <property type="component" value="Chromosome 5"/>
</dbReference>
<proteinExistence type="predicted"/>
<name>A0ACC0NNW2_RHOML</name>
<evidence type="ECO:0000313" key="2">
    <source>
        <dbReference type="Proteomes" id="UP001062846"/>
    </source>
</evidence>
<protein>
    <submittedName>
        <fullName evidence="1">Uncharacterized protein</fullName>
    </submittedName>
</protein>
<accession>A0ACC0NNW2</accession>
<gene>
    <name evidence="1" type="ORF">RHMOL_Rhmol05G0144400</name>
</gene>
<organism evidence="1 2">
    <name type="scientific">Rhododendron molle</name>
    <name type="common">Chinese azalea</name>
    <name type="synonym">Azalea mollis</name>
    <dbReference type="NCBI Taxonomy" id="49168"/>
    <lineage>
        <taxon>Eukaryota</taxon>
        <taxon>Viridiplantae</taxon>
        <taxon>Streptophyta</taxon>
        <taxon>Embryophyta</taxon>
        <taxon>Tracheophyta</taxon>
        <taxon>Spermatophyta</taxon>
        <taxon>Magnoliopsida</taxon>
        <taxon>eudicotyledons</taxon>
        <taxon>Gunneridae</taxon>
        <taxon>Pentapetalae</taxon>
        <taxon>asterids</taxon>
        <taxon>Ericales</taxon>
        <taxon>Ericaceae</taxon>
        <taxon>Ericoideae</taxon>
        <taxon>Rhodoreae</taxon>
        <taxon>Rhododendron</taxon>
    </lineage>
</organism>
<sequence length="54" mass="6091">MCYSCSLMFALGMFCCWEAALVSSVDVSGVLIMSLPRCLYLAWIFILDVPFVKF</sequence>